<proteinExistence type="inferred from homology"/>
<dbReference type="GO" id="GO:0009143">
    <property type="term" value="P:nucleoside triphosphate catabolic process"/>
    <property type="evidence" value="ECO:0007669"/>
    <property type="project" value="InterPro"/>
</dbReference>
<dbReference type="AlphaFoldDB" id="A0A347W0S3"/>
<dbReference type="EMBL" id="JRMP02000005">
    <property type="protein sequence ID" value="TLD94834.1"/>
    <property type="molecule type" value="Genomic_DNA"/>
</dbReference>
<reference evidence="5 6" key="1">
    <citation type="journal article" date="2014" name="Genome Announc.">
        <title>Draft genome sequences of eight enterohepatic helicobacter species isolated from both laboratory and wild rodents.</title>
        <authorList>
            <person name="Sheh A."/>
            <person name="Shen Z."/>
            <person name="Fox J.G."/>
        </authorList>
    </citation>
    <scope>NUCLEOTIDE SEQUENCE [LARGE SCALE GENOMIC DNA]</scope>
    <source>
        <strain evidence="5 6">MIT 97-6194</strain>
    </source>
</reference>
<dbReference type="Gene3D" id="3.90.950.10">
    <property type="match status" value="1"/>
</dbReference>
<gene>
    <name evidence="4" type="ORF">DCO61_11420</name>
    <name evidence="5" type="ORF">LS64_004475</name>
</gene>
<dbReference type="InterPro" id="IPR029001">
    <property type="entry name" value="ITPase-like_fam"/>
</dbReference>
<dbReference type="Proteomes" id="UP000477070">
    <property type="component" value="Unassembled WGS sequence"/>
</dbReference>
<evidence type="ECO:0000313" key="6">
    <source>
        <dbReference type="Proteomes" id="UP000029714"/>
    </source>
</evidence>
<reference evidence="5" key="3">
    <citation type="submission" date="2018-04" db="EMBL/GenBank/DDBJ databases">
        <authorList>
            <person name="Sheh A."/>
            <person name="Shen Z."/>
            <person name="Mannion A.J."/>
            <person name="Fox J.G."/>
        </authorList>
    </citation>
    <scope>NUCLEOTIDE SEQUENCE</scope>
    <source>
        <strain evidence="5">MIT 97-6194</strain>
    </source>
</reference>
<dbReference type="GO" id="GO:0005829">
    <property type="term" value="C:cytosol"/>
    <property type="evidence" value="ECO:0007669"/>
    <property type="project" value="TreeGrafter"/>
</dbReference>
<sequence length="291" mass="32330">MREFVQQTTKNLRKNMQIILATNNKHKLQEVAEILANSAINAEVLSLKDMQISEFNPAENGATFEENAMIKARALCDLLNQKGISKPLLILADDSGLCVDALNGAPGAHSARFARVINNDNLEANSSDFDNRVALINALKNAAVWGSRAYFKCSIAYIFYNFSQDFSPCIESRHLESKQDSMQSGVVSGICEGIVAIKELGNEGFGYDNMFYIDFNQNATKSNNIDSINATKSNNLDSKIIESKLENIDFSLKNIKFLESLNHSLATLSMQEKNKISHRAKALKQLIQILQ</sequence>
<keyword evidence="2" id="KW-0378">Hydrolase</keyword>
<reference evidence="5 6" key="2">
    <citation type="journal article" date="2016" name="Infect. Immun.">
        <title>Helicobacter saguini, a Novel Helicobacter Isolated from Cotton-Top Tamarins with Ulcerative Colitis, Has Proinflammatory Properties and Induces Typhlocolitis and Dysplasia in Gnotobiotic IL-10-/- Mice.</title>
        <authorList>
            <person name="Shen Z."/>
            <person name="Mannion A."/>
            <person name="Whary M.T."/>
            <person name="Muthupalani S."/>
            <person name="Sheh A."/>
            <person name="Feng Y."/>
            <person name="Gong G."/>
            <person name="Vandamme P."/>
            <person name="Holcombe H.R."/>
            <person name="Paster B.J."/>
            <person name="Fox J.G."/>
        </authorList>
    </citation>
    <scope>NUCLEOTIDE SEQUENCE [LARGE SCALE GENOMIC DNA]</scope>
    <source>
        <strain evidence="5 6">MIT 97-6194</strain>
    </source>
</reference>
<dbReference type="EMBL" id="QBIU01000002">
    <property type="protein sequence ID" value="MWV70581.1"/>
    <property type="molecule type" value="Genomic_DNA"/>
</dbReference>
<reference evidence="4 7" key="4">
    <citation type="submission" date="2019-12" db="EMBL/GenBank/DDBJ databases">
        <title>Multi-Generational Helicobacter saguini Isolates.</title>
        <authorList>
            <person name="Mannion A."/>
            <person name="Shen Z."/>
            <person name="Fox J.G."/>
        </authorList>
    </citation>
    <scope>NUCLEOTIDE SEQUENCE [LARGE SCALE GENOMIC DNA]</scope>
    <source>
        <strain evidence="4">16-048</strain>
        <strain evidence="7">16-048 (F4)</strain>
    </source>
</reference>
<evidence type="ECO:0000313" key="7">
    <source>
        <dbReference type="Proteomes" id="UP000477070"/>
    </source>
</evidence>
<evidence type="ECO:0000313" key="5">
    <source>
        <dbReference type="EMBL" id="TLD94834.1"/>
    </source>
</evidence>
<dbReference type="InterPro" id="IPR002637">
    <property type="entry name" value="RdgB/HAM1"/>
</dbReference>
<dbReference type="Proteomes" id="UP000029714">
    <property type="component" value="Unassembled WGS sequence"/>
</dbReference>
<evidence type="ECO:0000256" key="2">
    <source>
        <dbReference type="ARBA" id="ARBA00022801"/>
    </source>
</evidence>
<accession>A0A347W0S3</accession>
<comment type="caution">
    <text evidence="5">The sequence shown here is derived from an EMBL/GenBank/DDBJ whole genome shotgun (WGS) entry which is preliminary data.</text>
</comment>
<dbReference type="GO" id="GO:0047429">
    <property type="term" value="F:nucleoside triphosphate diphosphatase activity"/>
    <property type="evidence" value="ECO:0007669"/>
    <property type="project" value="InterPro"/>
</dbReference>
<dbReference type="Pfam" id="PF01725">
    <property type="entry name" value="Ham1p_like"/>
    <property type="match status" value="2"/>
</dbReference>
<dbReference type="SUPFAM" id="SSF52972">
    <property type="entry name" value="ITPase-like"/>
    <property type="match status" value="2"/>
</dbReference>
<dbReference type="OrthoDB" id="9807456at2"/>
<evidence type="ECO:0000256" key="1">
    <source>
        <dbReference type="ARBA" id="ARBA00008023"/>
    </source>
</evidence>
<organism evidence="5 6">
    <name type="scientific">Helicobacter saguini</name>
    <dbReference type="NCBI Taxonomy" id="1548018"/>
    <lineage>
        <taxon>Bacteria</taxon>
        <taxon>Pseudomonadati</taxon>
        <taxon>Campylobacterota</taxon>
        <taxon>Epsilonproteobacteria</taxon>
        <taxon>Campylobacterales</taxon>
        <taxon>Helicobacteraceae</taxon>
        <taxon>Helicobacter</taxon>
    </lineage>
</organism>
<keyword evidence="3" id="KW-0546">Nucleotide metabolism</keyword>
<dbReference type="STRING" id="1548018.LS64_04730"/>
<dbReference type="PANTHER" id="PTHR11067">
    <property type="entry name" value="INOSINE TRIPHOSPHATE PYROPHOSPHATASE/HAM1 PROTEIN"/>
    <property type="match status" value="1"/>
</dbReference>
<evidence type="ECO:0000256" key="3">
    <source>
        <dbReference type="ARBA" id="ARBA00023080"/>
    </source>
</evidence>
<dbReference type="PANTHER" id="PTHR11067:SF9">
    <property type="entry name" value="INOSINE TRIPHOSPHATE PYROPHOSPHATASE"/>
    <property type="match status" value="1"/>
</dbReference>
<name>A0A347W0S3_9HELI</name>
<dbReference type="GO" id="GO:0009117">
    <property type="term" value="P:nucleotide metabolic process"/>
    <property type="evidence" value="ECO:0007669"/>
    <property type="project" value="UniProtKB-KW"/>
</dbReference>
<keyword evidence="6" id="KW-1185">Reference proteome</keyword>
<dbReference type="CDD" id="cd00515">
    <property type="entry name" value="HAM1"/>
    <property type="match status" value="1"/>
</dbReference>
<evidence type="ECO:0000313" key="4">
    <source>
        <dbReference type="EMBL" id="MWV70581.1"/>
    </source>
</evidence>
<protein>
    <submittedName>
        <fullName evidence="5">Non-canonical purine NTP pyrophosphatase</fullName>
    </submittedName>
</protein>
<comment type="similarity">
    <text evidence="1">Belongs to the HAM1 NTPase family.</text>
</comment>